<dbReference type="Proteomes" id="UP001165079">
    <property type="component" value="Unassembled WGS sequence"/>
</dbReference>
<organism evidence="1 2">
    <name type="scientific">Actinorhabdospora filicis</name>
    <dbReference type="NCBI Taxonomy" id="1785913"/>
    <lineage>
        <taxon>Bacteria</taxon>
        <taxon>Bacillati</taxon>
        <taxon>Actinomycetota</taxon>
        <taxon>Actinomycetes</taxon>
        <taxon>Micromonosporales</taxon>
        <taxon>Micromonosporaceae</taxon>
        <taxon>Actinorhabdospora</taxon>
    </lineage>
</organism>
<evidence type="ECO:0000313" key="2">
    <source>
        <dbReference type="Proteomes" id="UP001165079"/>
    </source>
</evidence>
<dbReference type="Gene3D" id="2.30.29.80">
    <property type="match status" value="1"/>
</dbReference>
<name>A0A9W6SGR4_9ACTN</name>
<gene>
    <name evidence="1" type="ORF">Afil01_05120</name>
</gene>
<reference evidence="1" key="1">
    <citation type="submission" date="2023-03" db="EMBL/GenBank/DDBJ databases">
        <title>Actinorhabdospora filicis NBRC 111898.</title>
        <authorList>
            <person name="Ichikawa N."/>
            <person name="Sato H."/>
            <person name="Tonouchi N."/>
        </authorList>
    </citation>
    <scope>NUCLEOTIDE SEQUENCE</scope>
    <source>
        <strain evidence="1">NBRC 111898</strain>
    </source>
</reference>
<proteinExistence type="predicted"/>
<dbReference type="EMBL" id="BSTX01000001">
    <property type="protein sequence ID" value="GLZ75705.1"/>
    <property type="molecule type" value="Genomic_DNA"/>
</dbReference>
<sequence>MQHARFVFQTARPDGVPLSRLGGAPVRWTLISANNRRLGNGRESHATYQECRAAVAYLQAGLARLSSANLVDERSGRVSWVLVLDDIAVAESSRSYLRARECSYNLGRFLESVPVAEVTDGIRVVRINGRAA</sequence>
<dbReference type="AlphaFoldDB" id="A0A9W6SGR4"/>
<accession>A0A9W6SGR4</accession>
<protein>
    <recommendedName>
        <fullName evidence="3">DUF1508 domain-containing protein</fullName>
    </recommendedName>
</protein>
<keyword evidence="2" id="KW-1185">Reference proteome</keyword>
<comment type="caution">
    <text evidence="1">The sequence shown here is derived from an EMBL/GenBank/DDBJ whole genome shotgun (WGS) entry which is preliminary data.</text>
</comment>
<evidence type="ECO:0000313" key="1">
    <source>
        <dbReference type="EMBL" id="GLZ75705.1"/>
    </source>
</evidence>
<evidence type="ECO:0008006" key="3">
    <source>
        <dbReference type="Google" id="ProtNLM"/>
    </source>
</evidence>